<dbReference type="PROSITE" id="PS50110">
    <property type="entry name" value="RESPONSE_REGULATORY"/>
    <property type="match status" value="1"/>
</dbReference>
<dbReference type="Gene3D" id="3.30.450.20">
    <property type="entry name" value="PAS domain"/>
    <property type="match status" value="1"/>
</dbReference>
<evidence type="ECO:0000256" key="1">
    <source>
        <dbReference type="ARBA" id="ARBA00000085"/>
    </source>
</evidence>
<comment type="catalytic activity">
    <reaction evidence="1">
        <text>ATP + protein L-histidine = ADP + protein N-phospho-L-histidine.</text>
        <dbReference type="EC" id="2.7.13.3"/>
    </reaction>
</comment>
<dbReference type="EC" id="2.7.13.3" evidence="2"/>
<dbReference type="Pfam" id="PF00072">
    <property type="entry name" value="Response_reg"/>
    <property type="match status" value="1"/>
</dbReference>
<dbReference type="InterPro" id="IPR036097">
    <property type="entry name" value="HisK_dim/P_sf"/>
</dbReference>
<dbReference type="SMART" id="SM00448">
    <property type="entry name" value="REC"/>
    <property type="match status" value="1"/>
</dbReference>
<dbReference type="SUPFAM" id="SSF52172">
    <property type="entry name" value="CheY-like"/>
    <property type="match status" value="1"/>
</dbReference>
<feature type="modified residue" description="4-aspartylphosphate" evidence="6">
    <location>
        <position position="450"/>
    </location>
</feature>
<dbReference type="InterPro" id="IPR000700">
    <property type="entry name" value="PAS-assoc_C"/>
</dbReference>
<name>A0ABN6N0E6_9BACT</name>
<dbReference type="PANTHER" id="PTHR43047:SF72">
    <property type="entry name" value="OSMOSENSING HISTIDINE PROTEIN KINASE SLN1"/>
    <property type="match status" value="1"/>
</dbReference>
<evidence type="ECO:0000256" key="6">
    <source>
        <dbReference type="PROSITE-ProRule" id="PRU00169"/>
    </source>
</evidence>
<dbReference type="RefSeq" id="WP_248354355.1">
    <property type="nucleotide sequence ID" value="NZ_AP025591.1"/>
</dbReference>
<dbReference type="PROSITE" id="PS50112">
    <property type="entry name" value="PAS"/>
    <property type="match status" value="1"/>
</dbReference>
<evidence type="ECO:0000256" key="4">
    <source>
        <dbReference type="ARBA" id="ARBA00022679"/>
    </source>
</evidence>
<evidence type="ECO:0000313" key="13">
    <source>
        <dbReference type="Proteomes" id="UP001162891"/>
    </source>
</evidence>
<dbReference type="EMBL" id="AP025591">
    <property type="protein sequence ID" value="BDG05482.1"/>
    <property type="molecule type" value="Genomic_DNA"/>
</dbReference>
<dbReference type="Gene3D" id="1.10.287.130">
    <property type="match status" value="1"/>
</dbReference>
<dbReference type="InterPro" id="IPR011006">
    <property type="entry name" value="CheY-like_superfamily"/>
</dbReference>
<keyword evidence="4" id="KW-0808">Transferase</keyword>
<dbReference type="Proteomes" id="UP001162891">
    <property type="component" value="Chromosome"/>
</dbReference>
<dbReference type="InterPro" id="IPR003594">
    <property type="entry name" value="HATPase_dom"/>
</dbReference>
<dbReference type="InterPro" id="IPR003661">
    <property type="entry name" value="HisK_dim/P_dom"/>
</dbReference>
<dbReference type="SUPFAM" id="SSF47384">
    <property type="entry name" value="Homodimeric domain of signal transducing histidine kinase"/>
    <property type="match status" value="1"/>
</dbReference>
<dbReference type="InterPro" id="IPR004358">
    <property type="entry name" value="Sig_transdc_His_kin-like_C"/>
</dbReference>
<dbReference type="InterPro" id="IPR036890">
    <property type="entry name" value="HATPase_C_sf"/>
</dbReference>
<dbReference type="Pfam" id="PF02518">
    <property type="entry name" value="HATPase_c"/>
    <property type="match status" value="1"/>
</dbReference>
<feature type="coiled-coil region" evidence="7">
    <location>
        <begin position="118"/>
        <end position="156"/>
    </location>
</feature>
<dbReference type="InterPro" id="IPR035965">
    <property type="entry name" value="PAS-like_dom_sf"/>
</dbReference>
<proteinExistence type="predicted"/>
<keyword evidence="7" id="KW-0175">Coiled coil</keyword>
<dbReference type="Pfam" id="PF00512">
    <property type="entry name" value="HisKA"/>
    <property type="match status" value="1"/>
</dbReference>
<dbReference type="InterPro" id="IPR000014">
    <property type="entry name" value="PAS"/>
</dbReference>
<sequence length="518" mass="56949">MVPGHLFESVLETLPNPVFVKDEAHRWVLLNDAYCRFMGLPRERLLGKSDHDFFPESEARVFWSKDDAVFRTGELNENEERFTDSSGRRHVILTRKSLHVDADGSRWLVGVITDITDRKDVEEELRRSRDELDVRVRERTAELERLNAQLEEESRRKTEFLGVLSHELRNPLAPVLNALELLDRAAPGSERAGAARAVIGRQVGHLTRLVDDLLDLTRISRGKVHLRRERLDLADAVRRAVEDHRPLLDARGVALELRGPDRPLAVDADPTRIAQIIGNLLQNAAKFTAPGGRVRVTVDAAPDRRARIRVEDTGIGITPAMLGRLFHPFTQADESLHRSSGGLGLGLALVKGLALLHGGDVSARSAGTGRGAEFEVLLPLVSEAASAAGSGPPPPRPTRRRVLVIEDNVDAAETLRLLLEMGEHEVAVAHDGVTGLARARAFRPDLILCDLGLPGMDGYAVARAIRADPALAAVDLVAISGYALPDDRRAALEAGFDAHLAKPVPLDRLEDALRTRRR</sequence>
<reference evidence="13" key="1">
    <citation type="journal article" date="2022" name="Int. J. Syst. Evol. Microbiol.">
        <title>Anaeromyxobacter oryzae sp. nov., Anaeromyxobacter diazotrophicus sp. nov. and Anaeromyxobacter paludicola sp. nov., isolated from paddy soils.</title>
        <authorList>
            <person name="Itoh H."/>
            <person name="Xu Z."/>
            <person name="Mise K."/>
            <person name="Masuda Y."/>
            <person name="Ushijima N."/>
            <person name="Hayakawa C."/>
            <person name="Shiratori Y."/>
            <person name="Senoo K."/>
        </authorList>
    </citation>
    <scope>NUCLEOTIDE SEQUENCE [LARGE SCALE GENOMIC DNA]</scope>
    <source>
        <strain evidence="13">Red232</strain>
    </source>
</reference>
<feature type="domain" description="Response regulatory" evidence="9">
    <location>
        <begin position="401"/>
        <end position="517"/>
    </location>
</feature>
<dbReference type="SMART" id="SM00091">
    <property type="entry name" value="PAS"/>
    <property type="match status" value="1"/>
</dbReference>
<dbReference type="SUPFAM" id="SSF55874">
    <property type="entry name" value="ATPase domain of HSP90 chaperone/DNA topoisomerase II/histidine kinase"/>
    <property type="match status" value="1"/>
</dbReference>
<gene>
    <name evidence="12" type="ORF">AMOR_44780</name>
</gene>
<dbReference type="PANTHER" id="PTHR43047">
    <property type="entry name" value="TWO-COMPONENT HISTIDINE PROTEIN KINASE"/>
    <property type="match status" value="1"/>
</dbReference>
<evidence type="ECO:0000256" key="7">
    <source>
        <dbReference type="SAM" id="Coils"/>
    </source>
</evidence>
<dbReference type="SMART" id="SM00388">
    <property type="entry name" value="HisKA"/>
    <property type="match status" value="1"/>
</dbReference>
<dbReference type="InterPro" id="IPR005467">
    <property type="entry name" value="His_kinase_dom"/>
</dbReference>
<feature type="domain" description="PAC" evidence="11">
    <location>
        <begin position="76"/>
        <end position="127"/>
    </location>
</feature>
<evidence type="ECO:0000259" key="9">
    <source>
        <dbReference type="PROSITE" id="PS50110"/>
    </source>
</evidence>
<dbReference type="NCBIfam" id="TIGR00229">
    <property type="entry name" value="sensory_box"/>
    <property type="match status" value="1"/>
</dbReference>
<dbReference type="CDD" id="cd00082">
    <property type="entry name" value="HisKA"/>
    <property type="match status" value="1"/>
</dbReference>
<keyword evidence="5" id="KW-0418">Kinase</keyword>
<feature type="domain" description="Histidine kinase" evidence="8">
    <location>
        <begin position="163"/>
        <end position="382"/>
    </location>
</feature>
<dbReference type="CDD" id="cd17580">
    <property type="entry name" value="REC_2_DhkD-like"/>
    <property type="match status" value="1"/>
</dbReference>
<keyword evidence="3 6" id="KW-0597">Phosphoprotein</keyword>
<evidence type="ECO:0000313" key="12">
    <source>
        <dbReference type="EMBL" id="BDG05482.1"/>
    </source>
</evidence>
<evidence type="ECO:0000259" key="11">
    <source>
        <dbReference type="PROSITE" id="PS50113"/>
    </source>
</evidence>
<dbReference type="Gene3D" id="3.40.50.2300">
    <property type="match status" value="1"/>
</dbReference>
<protein>
    <recommendedName>
        <fullName evidence="2">histidine kinase</fullName>
        <ecNumber evidence="2">2.7.13.3</ecNumber>
    </recommendedName>
</protein>
<dbReference type="CDD" id="cd00130">
    <property type="entry name" value="PAS"/>
    <property type="match status" value="1"/>
</dbReference>
<feature type="domain" description="PAS" evidence="10">
    <location>
        <begin position="7"/>
        <end position="49"/>
    </location>
</feature>
<evidence type="ECO:0000259" key="8">
    <source>
        <dbReference type="PROSITE" id="PS50109"/>
    </source>
</evidence>
<evidence type="ECO:0000259" key="10">
    <source>
        <dbReference type="PROSITE" id="PS50112"/>
    </source>
</evidence>
<dbReference type="InterPro" id="IPR013656">
    <property type="entry name" value="PAS_4"/>
</dbReference>
<evidence type="ECO:0000256" key="3">
    <source>
        <dbReference type="ARBA" id="ARBA00022553"/>
    </source>
</evidence>
<dbReference type="PROSITE" id="PS50109">
    <property type="entry name" value="HIS_KIN"/>
    <property type="match status" value="1"/>
</dbReference>
<keyword evidence="13" id="KW-1185">Reference proteome</keyword>
<dbReference type="Pfam" id="PF08448">
    <property type="entry name" value="PAS_4"/>
    <property type="match status" value="1"/>
</dbReference>
<dbReference type="SUPFAM" id="SSF55785">
    <property type="entry name" value="PYP-like sensor domain (PAS domain)"/>
    <property type="match status" value="1"/>
</dbReference>
<evidence type="ECO:0000256" key="5">
    <source>
        <dbReference type="ARBA" id="ARBA00022777"/>
    </source>
</evidence>
<dbReference type="InterPro" id="IPR001789">
    <property type="entry name" value="Sig_transdc_resp-reg_receiver"/>
</dbReference>
<dbReference type="SMART" id="SM00387">
    <property type="entry name" value="HATPase_c"/>
    <property type="match status" value="1"/>
</dbReference>
<organism evidence="12 13">
    <name type="scientific">Anaeromyxobacter oryzae</name>
    <dbReference type="NCBI Taxonomy" id="2918170"/>
    <lineage>
        <taxon>Bacteria</taxon>
        <taxon>Pseudomonadati</taxon>
        <taxon>Myxococcota</taxon>
        <taxon>Myxococcia</taxon>
        <taxon>Myxococcales</taxon>
        <taxon>Cystobacterineae</taxon>
        <taxon>Anaeromyxobacteraceae</taxon>
        <taxon>Anaeromyxobacter</taxon>
    </lineage>
</organism>
<dbReference type="PRINTS" id="PR00344">
    <property type="entry name" value="BCTRLSENSOR"/>
</dbReference>
<dbReference type="Gene3D" id="3.30.565.10">
    <property type="entry name" value="Histidine kinase-like ATPase, C-terminal domain"/>
    <property type="match status" value="1"/>
</dbReference>
<dbReference type="PROSITE" id="PS50113">
    <property type="entry name" value="PAC"/>
    <property type="match status" value="1"/>
</dbReference>
<evidence type="ECO:0000256" key="2">
    <source>
        <dbReference type="ARBA" id="ARBA00012438"/>
    </source>
</evidence>
<accession>A0ABN6N0E6</accession>